<accession>A0A4Z1F0G1</accession>
<proteinExistence type="predicted"/>
<evidence type="ECO:0000313" key="3">
    <source>
        <dbReference type="Proteomes" id="UP000297910"/>
    </source>
</evidence>
<dbReference type="Proteomes" id="UP000297910">
    <property type="component" value="Unassembled WGS sequence"/>
</dbReference>
<organism evidence="2 3">
    <name type="scientific">Botrytis paeoniae</name>
    <dbReference type="NCBI Taxonomy" id="278948"/>
    <lineage>
        <taxon>Eukaryota</taxon>
        <taxon>Fungi</taxon>
        <taxon>Dikarya</taxon>
        <taxon>Ascomycota</taxon>
        <taxon>Pezizomycotina</taxon>
        <taxon>Leotiomycetes</taxon>
        <taxon>Helotiales</taxon>
        <taxon>Sclerotiniaceae</taxon>
        <taxon>Botrytis</taxon>
    </lineage>
</organism>
<feature type="region of interest" description="Disordered" evidence="1">
    <location>
        <begin position="318"/>
        <end position="345"/>
    </location>
</feature>
<protein>
    <submittedName>
        <fullName evidence="2">Uncharacterized protein</fullName>
    </submittedName>
</protein>
<gene>
    <name evidence="2" type="ORF">BPAE_0398g00070</name>
</gene>
<name>A0A4Z1F0G1_9HELO</name>
<sequence length="345" mass="38882">MVATQWGVNSFKIRGYDSALFANGVMQVAVEVDIKATVPGTSTPYTMTDAELEEIELVDDDLNALSGGWSFSSTENDFNHTIPSSAQSDISVPELPSADVQTKTYWVSTSKTESKTVYASIQQPDGTVITTHSDKYDSKVELQGRQPTVYTLSNTNFENYEVDHDDKWRQYNYFLSSKEQNQPFKTCERHNYVGESDPIVGLRDCYWFARQKDKDNSHERRIQYFWDMGPERIVTVGVTNYKDGTPIPENPAPTITINQKADAMCFTWLDITSPTHVYTTSFWYDTWFIVWDVYGNSGEFTVDTGDNSDDIVIHERNTSTSKSSHGGEIHYGDASEAIAQNTSAA</sequence>
<reference evidence="2 3" key="1">
    <citation type="submission" date="2017-12" db="EMBL/GenBank/DDBJ databases">
        <title>Comparative genomics of Botrytis spp.</title>
        <authorList>
            <person name="Valero-Jimenez C.A."/>
            <person name="Tapia P."/>
            <person name="Veloso J."/>
            <person name="Silva-Moreno E."/>
            <person name="Staats M."/>
            <person name="Valdes J.H."/>
            <person name="Van Kan J.A.L."/>
        </authorList>
    </citation>
    <scope>NUCLEOTIDE SEQUENCE [LARGE SCALE GENOMIC DNA]</scope>
    <source>
        <strain evidence="2 3">Bp0003</strain>
    </source>
</reference>
<comment type="caution">
    <text evidence="2">The sequence shown here is derived from an EMBL/GenBank/DDBJ whole genome shotgun (WGS) entry which is preliminary data.</text>
</comment>
<evidence type="ECO:0000256" key="1">
    <source>
        <dbReference type="SAM" id="MobiDB-lite"/>
    </source>
</evidence>
<dbReference type="EMBL" id="PQXI01000396">
    <property type="protein sequence ID" value="TGO18044.1"/>
    <property type="molecule type" value="Genomic_DNA"/>
</dbReference>
<keyword evidence="3" id="KW-1185">Reference proteome</keyword>
<dbReference type="AlphaFoldDB" id="A0A4Z1F0G1"/>
<evidence type="ECO:0000313" key="2">
    <source>
        <dbReference type="EMBL" id="TGO18044.1"/>
    </source>
</evidence>